<dbReference type="InterPro" id="IPR038488">
    <property type="entry name" value="Integrase_DNA-bd_sf"/>
</dbReference>
<dbReference type="HOGENOM" id="CLU_027562_0_0_6"/>
<dbReference type="SUPFAM" id="SSF56349">
    <property type="entry name" value="DNA breaking-rejoining enzymes"/>
    <property type="match status" value="1"/>
</dbReference>
<dbReference type="InterPro" id="IPR010998">
    <property type="entry name" value="Integrase_recombinase_N"/>
</dbReference>
<dbReference type="GO" id="GO:0003677">
    <property type="term" value="F:DNA binding"/>
    <property type="evidence" value="ECO:0007669"/>
    <property type="project" value="UniProtKB-UniRule"/>
</dbReference>
<dbReference type="InterPro" id="IPR044068">
    <property type="entry name" value="CB"/>
</dbReference>
<dbReference type="Pfam" id="PF00589">
    <property type="entry name" value="Phage_integrase"/>
    <property type="match status" value="1"/>
</dbReference>
<reference evidence="8 9" key="1">
    <citation type="journal article" date="2008" name="PLoS Genet.">
        <title>Complete genome sequence of the complex carbohydrate-degrading marine bacterium, Saccharophagus degradans strain 2-40 T.</title>
        <authorList>
            <person name="Weiner R.M."/>
            <person name="Taylor L.E.II."/>
            <person name="Henrissat B."/>
            <person name="Hauser L."/>
            <person name="Land M."/>
            <person name="Coutinho P.M."/>
            <person name="Rancurel C."/>
            <person name="Saunders E.H."/>
            <person name="Longmire A.G."/>
            <person name="Zhang H."/>
            <person name="Bayer E.A."/>
            <person name="Gilbert H.J."/>
            <person name="Larimer F."/>
            <person name="Zhulin I.B."/>
            <person name="Ekborg N.A."/>
            <person name="Lamed R."/>
            <person name="Richardson P.M."/>
            <person name="Borovok I."/>
            <person name="Hutcheson S."/>
        </authorList>
    </citation>
    <scope>NUCLEOTIDE SEQUENCE [LARGE SCALE GENOMIC DNA]</scope>
    <source>
        <strain evidence="9">2-40 / ATCC 43961 / DSM 17024</strain>
    </source>
</reference>
<dbReference type="GeneID" id="98614400"/>
<dbReference type="PROSITE" id="PS51900">
    <property type="entry name" value="CB"/>
    <property type="match status" value="1"/>
</dbReference>
<evidence type="ECO:0000256" key="4">
    <source>
        <dbReference type="ARBA" id="ARBA00023172"/>
    </source>
</evidence>
<evidence type="ECO:0000313" key="9">
    <source>
        <dbReference type="Proteomes" id="UP000001947"/>
    </source>
</evidence>
<dbReference type="OrthoDB" id="9795573at2"/>
<dbReference type="PANTHER" id="PTHR30629">
    <property type="entry name" value="PROPHAGE INTEGRASE"/>
    <property type="match status" value="1"/>
</dbReference>
<dbReference type="Gene3D" id="3.30.160.390">
    <property type="entry name" value="Integrase, DNA-binding domain"/>
    <property type="match status" value="1"/>
</dbReference>
<dbReference type="InterPro" id="IPR002104">
    <property type="entry name" value="Integrase_catalytic"/>
</dbReference>
<evidence type="ECO:0000256" key="5">
    <source>
        <dbReference type="PROSITE-ProRule" id="PRU01248"/>
    </source>
</evidence>
<name>Q21H26_SACD2</name>
<evidence type="ECO:0000313" key="8">
    <source>
        <dbReference type="EMBL" id="ABD82003.1"/>
    </source>
</evidence>
<dbReference type="InterPro" id="IPR013762">
    <property type="entry name" value="Integrase-like_cat_sf"/>
</dbReference>
<protein>
    <submittedName>
        <fullName evidence="8">Phage integrase</fullName>
    </submittedName>
</protein>
<dbReference type="CDD" id="cd00801">
    <property type="entry name" value="INT_P4_C"/>
    <property type="match status" value="1"/>
</dbReference>
<dbReference type="Proteomes" id="UP000001947">
    <property type="component" value="Chromosome"/>
</dbReference>
<comment type="similarity">
    <text evidence="1">Belongs to the 'phage' integrase family.</text>
</comment>
<dbReference type="Gene3D" id="1.10.150.130">
    <property type="match status" value="1"/>
</dbReference>
<sequence>MPRKTTPLTATQVSNAKPKEKVYSLSDGGGLQLVVKPIGSKLWQFDYYHPATKKRARLSFGPYPEVSLAIARKQREECRKLVLQGTDPKAHRDNERLQERLAHTDTLKASAKAWFEIKKTTITPNYADDIWRSLERHIFPKLGSAPVSKLTAPQIIEVLTPIAAKGSLETVKRLCQRLNEILIWAVNTGKLPSNPISGIRYNFQAPQKKNMPALRPEELPELMRALNTASIKLTTRCLIEWQLHTLTRPSEAAGAEWSEIDEVHKIWRIPAIRMKKRRDHAVPLTPSMLNLLNIMRPISGDSEYIFPADRSPRKHTNEQTANMALKRMGFKDRLVAHGLRSIGSTALNEQGFESDLIEAALAHVDKDDVRAAYNRAEYIERRRPMMEWWSTLIISASSGGTSLANVTNMTLGCKHVK</sequence>
<dbReference type="Gene3D" id="1.10.443.10">
    <property type="entry name" value="Intergrase catalytic core"/>
    <property type="match status" value="1"/>
</dbReference>
<accession>Q21H26</accession>
<evidence type="ECO:0000259" key="7">
    <source>
        <dbReference type="PROSITE" id="PS51900"/>
    </source>
</evidence>
<dbReference type="STRING" id="203122.Sde_2743"/>
<dbReference type="KEGG" id="sde:Sde_2743"/>
<evidence type="ECO:0000256" key="2">
    <source>
        <dbReference type="ARBA" id="ARBA00022908"/>
    </source>
</evidence>
<feature type="domain" description="Core-binding (CB)" evidence="7">
    <location>
        <begin position="105"/>
        <end position="186"/>
    </location>
</feature>
<dbReference type="PROSITE" id="PS51898">
    <property type="entry name" value="TYR_RECOMBINASE"/>
    <property type="match status" value="1"/>
</dbReference>
<evidence type="ECO:0000256" key="1">
    <source>
        <dbReference type="ARBA" id="ARBA00008857"/>
    </source>
</evidence>
<dbReference type="eggNOG" id="COG0582">
    <property type="taxonomic scope" value="Bacteria"/>
</dbReference>
<dbReference type="InterPro" id="IPR050808">
    <property type="entry name" value="Phage_Integrase"/>
</dbReference>
<organism evidence="8 9">
    <name type="scientific">Saccharophagus degradans (strain 2-40 / ATCC 43961 / DSM 17024)</name>
    <dbReference type="NCBI Taxonomy" id="203122"/>
    <lineage>
        <taxon>Bacteria</taxon>
        <taxon>Pseudomonadati</taxon>
        <taxon>Pseudomonadota</taxon>
        <taxon>Gammaproteobacteria</taxon>
        <taxon>Cellvibrionales</taxon>
        <taxon>Cellvibrionaceae</taxon>
        <taxon>Saccharophagus</taxon>
    </lineage>
</organism>
<dbReference type="InterPro" id="IPR025166">
    <property type="entry name" value="Integrase_DNA_bind_dom"/>
</dbReference>
<dbReference type="Pfam" id="PF22022">
    <property type="entry name" value="Phage_int_M"/>
    <property type="match status" value="1"/>
</dbReference>
<dbReference type="EMBL" id="CP000282">
    <property type="protein sequence ID" value="ABD82003.1"/>
    <property type="molecule type" value="Genomic_DNA"/>
</dbReference>
<dbReference type="PANTHER" id="PTHR30629:SF6">
    <property type="entry name" value="PROPHAGE INTEGRASE INTA-RELATED"/>
    <property type="match status" value="1"/>
</dbReference>
<dbReference type="InterPro" id="IPR053876">
    <property type="entry name" value="Phage_int_M"/>
</dbReference>
<keyword evidence="2" id="KW-0229">DNA integration</keyword>
<gene>
    <name evidence="8" type="ordered locus">Sde_2743</name>
</gene>
<dbReference type="AlphaFoldDB" id="Q21H26"/>
<dbReference type="GO" id="GO:0006310">
    <property type="term" value="P:DNA recombination"/>
    <property type="evidence" value="ECO:0007669"/>
    <property type="project" value="UniProtKB-KW"/>
</dbReference>
<keyword evidence="9" id="KW-1185">Reference proteome</keyword>
<dbReference type="GO" id="GO:0015074">
    <property type="term" value="P:DNA integration"/>
    <property type="evidence" value="ECO:0007669"/>
    <property type="project" value="UniProtKB-KW"/>
</dbReference>
<dbReference type="RefSeq" id="WP_011469220.1">
    <property type="nucleotide sequence ID" value="NC_007912.1"/>
</dbReference>
<evidence type="ECO:0000259" key="6">
    <source>
        <dbReference type="PROSITE" id="PS51898"/>
    </source>
</evidence>
<dbReference type="InterPro" id="IPR011010">
    <property type="entry name" value="DNA_brk_join_enz"/>
</dbReference>
<proteinExistence type="inferred from homology"/>
<dbReference type="Pfam" id="PF13356">
    <property type="entry name" value="Arm-DNA-bind_3"/>
    <property type="match status" value="1"/>
</dbReference>
<evidence type="ECO:0000256" key="3">
    <source>
        <dbReference type="ARBA" id="ARBA00023125"/>
    </source>
</evidence>
<feature type="domain" description="Tyr recombinase" evidence="6">
    <location>
        <begin position="209"/>
        <end position="387"/>
    </location>
</feature>
<keyword evidence="4" id="KW-0233">DNA recombination</keyword>
<keyword evidence="3 5" id="KW-0238">DNA-binding</keyword>
<dbReference type="NCBIfam" id="NF007246">
    <property type="entry name" value="PRK09692.1"/>
    <property type="match status" value="1"/>
</dbReference>